<organism evidence="1 2">
    <name type="scientific">Oryctes borbonicus</name>
    <dbReference type="NCBI Taxonomy" id="1629725"/>
    <lineage>
        <taxon>Eukaryota</taxon>
        <taxon>Metazoa</taxon>
        <taxon>Ecdysozoa</taxon>
        <taxon>Arthropoda</taxon>
        <taxon>Hexapoda</taxon>
        <taxon>Insecta</taxon>
        <taxon>Pterygota</taxon>
        <taxon>Neoptera</taxon>
        <taxon>Endopterygota</taxon>
        <taxon>Coleoptera</taxon>
        <taxon>Polyphaga</taxon>
        <taxon>Scarabaeiformia</taxon>
        <taxon>Scarabaeidae</taxon>
        <taxon>Dynastinae</taxon>
        <taxon>Oryctes</taxon>
    </lineage>
</organism>
<feature type="non-terminal residue" evidence="1">
    <location>
        <position position="113"/>
    </location>
</feature>
<dbReference type="Proteomes" id="UP000051574">
    <property type="component" value="Unassembled WGS sequence"/>
</dbReference>
<evidence type="ECO:0008006" key="3">
    <source>
        <dbReference type="Google" id="ProtNLM"/>
    </source>
</evidence>
<evidence type="ECO:0000313" key="1">
    <source>
        <dbReference type="EMBL" id="KRT86936.1"/>
    </source>
</evidence>
<protein>
    <recommendedName>
        <fullName evidence="3">Sushi domain-containing protein</fullName>
    </recommendedName>
</protein>
<evidence type="ECO:0000313" key="2">
    <source>
        <dbReference type="Proteomes" id="UP000051574"/>
    </source>
</evidence>
<reference evidence="1 2" key="1">
    <citation type="submission" date="2015-09" db="EMBL/GenBank/DDBJ databases">
        <title>Draft genome of the scarab beetle Oryctes borbonicus.</title>
        <authorList>
            <person name="Meyer J.M."/>
            <person name="Markov G.V."/>
            <person name="Baskaran P."/>
            <person name="Herrmann M."/>
            <person name="Sommer R.J."/>
            <person name="Roedelsperger C."/>
        </authorList>
    </citation>
    <scope>NUCLEOTIDE SEQUENCE [LARGE SCALE GENOMIC DNA]</scope>
    <source>
        <strain evidence="1">OB123</strain>
        <tissue evidence="1">Whole animal</tissue>
    </source>
</reference>
<gene>
    <name evidence="1" type="ORF">AMK59_2830</name>
</gene>
<comment type="caution">
    <text evidence="1">The sequence shown here is derived from an EMBL/GenBank/DDBJ whole genome shotgun (WGS) entry which is preliminary data.</text>
</comment>
<accession>A0A0T6BHV9</accession>
<dbReference type="AlphaFoldDB" id="A0A0T6BHV9"/>
<proteinExistence type="predicted"/>
<dbReference type="EMBL" id="LJIG01000004">
    <property type="protein sequence ID" value="KRT86936.1"/>
    <property type="molecule type" value="Genomic_DNA"/>
</dbReference>
<sequence>MLENRRLVLGSCASLKSSTSEDVLCKLNGEVVSCDAPKENTTAFVRCKEYHAPRSYVPFYRCQNGSWDREFLHCIPECGIKNLGILYNTSPAQYEYPWVVAIYNATNDLICSG</sequence>
<name>A0A0T6BHV9_9SCAR</name>
<keyword evidence="2" id="KW-1185">Reference proteome</keyword>